<evidence type="ECO:0000313" key="7">
    <source>
        <dbReference type="Proteomes" id="UP000017819"/>
    </source>
</evidence>
<evidence type="ECO:0000256" key="3">
    <source>
        <dbReference type="ARBA" id="ARBA00023004"/>
    </source>
</evidence>
<dbReference type="RefSeq" id="WP_023433354.1">
    <property type="nucleotide sequence ID" value="NZ_AWXZ01000039.1"/>
</dbReference>
<keyword evidence="2" id="KW-0378">Hydrolase</keyword>
<protein>
    <submittedName>
        <fullName evidence="6">Metallophosphoesterase</fullName>
    </submittedName>
</protein>
<dbReference type="SUPFAM" id="SSF56300">
    <property type="entry name" value="Metallo-dependent phosphatases"/>
    <property type="match status" value="1"/>
</dbReference>
<evidence type="ECO:0000256" key="1">
    <source>
        <dbReference type="ARBA" id="ARBA00022723"/>
    </source>
</evidence>
<keyword evidence="3" id="KW-0408">Iron</keyword>
<dbReference type="PATRIC" id="fig|631454.5.peg.3195"/>
<dbReference type="GO" id="GO:0046872">
    <property type="term" value="F:metal ion binding"/>
    <property type="evidence" value="ECO:0007669"/>
    <property type="project" value="UniProtKB-KW"/>
</dbReference>
<dbReference type="eggNOG" id="COG1409">
    <property type="taxonomic scope" value="Bacteria"/>
</dbReference>
<dbReference type="PANTHER" id="PTHR42988">
    <property type="entry name" value="PHOSPHOHYDROLASE"/>
    <property type="match status" value="1"/>
</dbReference>
<dbReference type="InterPro" id="IPR050884">
    <property type="entry name" value="CNP_phosphodiesterase-III"/>
</dbReference>
<feature type="domain" description="Calcineurin-like phosphoesterase" evidence="5">
    <location>
        <begin position="3"/>
        <end position="194"/>
    </location>
</feature>
<evidence type="ECO:0000259" key="5">
    <source>
        <dbReference type="Pfam" id="PF00149"/>
    </source>
</evidence>
<dbReference type="OrthoDB" id="651281at2"/>
<evidence type="ECO:0000256" key="2">
    <source>
        <dbReference type="ARBA" id="ARBA00022801"/>
    </source>
</evidence>
<dbReference type="PANTHER" id="PTHR42988:SF2">
    <property type="entry name" value="CYCLIC NUCLEOTIDE PHOSPHODIESTERASE CBUA0032-RELATED"/>
    <property type="match status" value="1"/>
</dbReference>
<accession>V4QTS0</accession>
<dbReference type="AlphaFoldDB" id="V4QTS0"/>
<dbReference type="InterPro" id="IPR004843">
    <property type="entry name" value="Calcineurin-like_PHP"/>
</dbReference>
<dbReference type="InterPro" id="IPR029052">
    <property type="entry name" value="Metallo-depent_PP-like"/>
</dbReference>
<dbReference type="Gene3D" id="3.60.21.10">
    <property type="match status" value="1"/>
</dbReference>
<comment type="caution">
    <text evidence="6">The sequence shown here is derived from an EMBL/GenBank/DDBJ whole genome shotgun (WGS) entry which is preliminary data.</text>
</comment>
<reference evidence="6 7" key="1">
    <citation type="journal article" date="2014" name="Genome Announc.">
        <title>Draft Genome Sequence of Lutibaculum baratangense Strain AMV1T, Isolated from a Mud Volcano in Andamans, India.</title>
        <authorList>
            <person name="Singh A."/>
            <person name="Sreenivas A."/>
            <person name="Sathyanarayana Reddy G."/>
            <person name="Pinnaka A.K."/>
            <person name="Shivaji S."/>
        </authorList>
    </citation>
    <scope>NUCLEOTIDE SEQUENCE [LARGE SCALE GENOMIC DNA]</scope>
    <source>
        <strain evidence="6 7">AMV1</strain>
    </source>
</reference>
<dbReference type="STRING" id="631454.N177_3235"/>
<evidence type="ECO:0000313" key="6">
    <source>
        <dbReference type="EMBL" id="ESR23167.1"/>
    </source>
</evidence>
<dbReference type="GO" id="GO:0016787">
    <property type="term" value="F:hydrolase activity"/>
    <property type="evidence" value="ECO:0007669"/>
    <property type="project" value="UniProtKB-KW"/>
</dbReference>
<keyword evidence="7" id="KW-1185">Reference proteome</keyword>
<organism evidence="6 7">
    <name type="scientific">Lutibaculum baratangense AMV1</name>
    <dbReference type="NCBI Taxonomy" id="631454"/>
    <lineage>
        <taxon>Bacteria</taxon>
        <taxon>Pseudomonadati</taxon>
        <taxon>Pseudomonadota</taxon>
        <taxon>Alphaproteobacteria</taxon>
        <taxon>Hyphomicrobiales</taxon>
        <taxon>Tepidamorphaceae</taxon>
        <taxon>Lutibaculum</taxon>
    </lineage>
</organism>
<gene>
    <name evidence="6" type="ORF">N177_3235</name>
</gene>
<dbReference type="Proteomes" id="UP000017819">
    <property type="component" value="Unassembled WGS sequence"/>
</dbReference>
<evidence type="ECO:0000256" key="4">
    <source>
        <dbReference type="ARBA" id="ARBA00025742"/>
    </source>
</evidence>
<dbReference type="EMBL" id="AWXZ01000039">
    <property type="protein sequence ID" value="ESR23167.1"/>
    <property type="molecule type" value="Genomic_DNA"/>
</dbReference>
<name>V4QTS0_9HYPH</name>
<proteinExistence type="inferred from homology"/>
<comment type="similarity">
    <text evidence="4">Belongs to the cyclic nucleotide phosphodiesterase class-III family.</text>
</comment>
<keyword evidence="1" id="KW-0479">Metal-binding</keyword>
<dbReference type="Pfam" id="PF00149">
    <property type="entry name" value="Metallophos"/>
    <property type="match status" value="1"/>
</dbReference>
<sequence length="268" mass="28883">MKRILHISDLHLPARREGQVAALADAVARLRADLLVVSGDLTRRGSRKEFAAAAEFLSALPKPQLVIPGNHDVPLFPLTRMTRPFRRYRKALTEDLAPLHVDDEIAVAGLNTSRGVQARLDWSLGRISGRAVRRATERLSAVPTDRTRIAVTHHPLAPDIADLRRSQVRGAASAVTSLALAGVGIMLHGHLHRPRVDVVDVASRKVVMVGATTALSDRERGGGSGFNVLDIVDGVLTVAESRWNGTSYELEPPRPVPVGASPVVAQPV</sequence>